<evidence type="ECO:0000259" key="5">
    <source>
        <dbReference type="Pfam" id="PF05118"/>
    </source>
</evidence>
<gene>
    <name evidence="6" type="ORF">BHU62_09775</name>
</gene>
<keyword evidence="2" id="KW-0223">Dioxygenase</keyword>
<dbReference type="InterPro" id="IPR051821">
    <property type="entry name" value="Asp/Asn_beta-hydroxylase"/>
</dbReference>
<keyword evidence="4" id="KW-0812">Transmembrane</keyword>
<proteinExistence type="inferred from homology"/>
<sequence length="300" mass="35298">MKYIILILLILCVVYVHYRGRVRYNVWRQLSDHSTFTAPLNVFMYLFSRVPTTPYLKPEQFPELAVLRDNWETIRDEGQKLMEIQQIKASDQFNDAGFNSFFKTGWKRFYLKWYEDSHPSAMTLCPQTTELLRALPSVKAAMFAELPDGSRLPRHRDPYAGSLRYHLGLITPNDDRCFIEVDGERYSWRDGEGVMFDETYLHYAENQSGQNRLILFCDIERPMRYRWTQAVNHWLGRNLMSAATAPNEEGDRTGGVNKMFKYIYAIRRVGKRLKAWNRTGYYIIKWFLFGGIAAAIFFSV</sequence>
<dbReference type="OrthoDB" id="21665at2"/>
<evidence type="ECO:0000256" key="3">
    <source>
        <dbReference type="ARBA" id="ARBA00023002"/>
    </source>
</evidence>
<dbReference type="EMBL" id="MJAO01000008">
    <property type="protein sequence ID" value="OKB66918.1"/>
    <property type="molecule type" value="Genomic_DNA"/>
</dbReference>
<dbReference type="AlphaFoldDB" id="A0A1Q4P1A6"/>
<dbReference type="Proteomes" id="UP000185770">
    <property type="component" value="Unassembled WGS sequence"/>
</dbReference>
<dbReference type="NCBIfam" id="NF033391">
    <property type="entry name" value="lipid_A_LpxO"/>
    <property type="match status" value="1"/>
</dbReference>
<dbReference type="InterPro" id="IPR047694">
    <property type="entry name" value="Lipid_A_LpxO-like"/>
</dbReference>
<dbReference type="PANTHER" id="PTHR46332:SF5">
    <property type="entry name" value="ASPARTATE BETA-HYDROXYLASE DOMAIN CONTAINING 2"/>
    <property type="match status" value="1"/>
</dbReference>
<protein>
    <submittedName>
        <fullName evidence="6">Aspartyl beta-hydroxylase</fullName>
    </submittedName>
</protein>
<evidence type="ECO:0000256" key="1">
    <source>
        <dbReference type="ARBA" id="ARBA00007730"/>
    </source>
</evidence>
<dbReference type="PANTHER" id="PTHR46332">
    <property type="entry name" value="ASPARTATE BETA-HYDROXYLASE DOMAIN-CONTAINING PROTEIN 2"/>
    <property type="match status" value="1"/>
</dbReference>
<accession>A0A1Q4P1A6</accession>
<evidence type="ECO:0000256" key="2">
    <source>
        <dbReference type="ARBA" id="ARBA00022964"/>
    </source>
</evidence>
<dbReference type="GO" id="GO:0051213">
    <property type="term" value="F:dioxygenase activity"/>
    <property type="evidence" value="ECO:0007669"/>
    <property type="project" value="UniProtKB-KW"/>
</dbReference>
<dbReference type="SUPFAM" id="SSF51197">
    <property type="entry name" value="Clavaminate synthase-like"/>
    <property type="match status" value="1"/>
</dbReference>
<keyword evidence="4" id="KW-1133">Transmembrane helix</keyword>
<comment type="similarity">
    <text evidence="1">Belongs to the aspartyl/asparaginyl beta-hydroxylase family.</text>
</comment>
<dbReference type="InterPro" id="IPR007803">
    <property type="entry name" value="Asp/Arg/Pro-Hydrxlase"/>
</dbReference>
<dbReference type="InterPro" id="IPR027443">
    <property type="entry name" value="IPNS-like_sf"/>
</dbReference>
<dbReference type="Gene3D" id="2.60.120.330">
    <property type="entry name" value="B-lactam Antibiotic, Isopenicillin N Synthase, Chain"/>
    <property type="match status" value="1"/>
</dbReference>
<evidence type="ECO:0000313" key="7">
    <source>
        <dbReference type="Proteomes" id="UP000185770"/>
    </source>
</evidence>
<evidence type="ECO:0000256" key="4">
    <source>
        <dbReference type="SAM" id="Phobius"/>
    </source>
</evidence>
<reference evidence="6 7" key="1">
    <citation type="submission" date="2016-09" db="EMBL/GenBank/DDBJ databases">
        <title>Serratia marcescens MSU-97 and epiphytic antimycotic-producing bacteria.</title>
        <authorList>
            <person name="Matilla M.A."/>
        </authorList>
    </citation>
    <scope>NUCLEOTIDE SEQUENCE [LARGE SCALE GENOMIC DNA]</scope>
    <source>
        <strain evidence="6 7">MSU-97</strain>
    </source>
</reference>
<organism evidence="6 7">
    <name type="scientific">Serratia marcescens</name>
    <dbReference type="NCBI Taxonomy" id="615"/>
    <lineage>
        <taxon>Bacteria</taxon>
        <taxon>Pseudomonadati</taxon>
        <taxon>Pseudomonadota</taxon>
        <taxon>Gammaproteobacteria</taxon>
        <taxon>Enterobacterales</taxon>
        <taxon>Yersiniaceae</taxon>
        <taxon>Serratia</taxon>
    </lineage>
</organism>
<feature type="transmembrane region" description="Helical" evidence="4">
    <location>
        <begin position="280"/>
        <end position="298"/>
    </location>
</feature>
<keyword evidence="3" id="KW-0560">Oxidoreductase</keyword>
<name>A0A1Q4P1A6_SERMA</name>
<dbReference type="RefSeq" id="WP_073531863.1">
    <property type="nucleotide sequence ID" value="NZ_MJAO01000008.1"/>
</dbReference>
<comment type="caution">
    <text evidence="6">The sequence shown here is derived from an EMBL/GenBank/DDBJ whole genome shotgun (WGS) entry which is preliminary data.</text>
</comment>
<feature type="domain" description="Aspartyl/asparaginy/proline hydroxylase" evidence="5">
    <location>
        <begin position="69"/>
        <end position="222"/>
    </location>
</feature>
<evidence type="ECO:0000313" key="6">
    <source>
        <dbReference type="EMBL" id="OKB66918.1"/>
    </source>
</evidence>
<dbReference type="Pfam" id="PF05118">
    <property type="entry name" value="Asp_Arg_Hydrox"/>
    <property type="match status" value="1"/>
</dbReference>
<keyword evidence="4" id="KW-0472">Membrane</keyword>